<dbReference type="GO" id="GO:0070481">
    <property type="term" value="P:nuclear-transcribed mRNA catabolic process, non-stop decay"/>
    <property type="evidence" value="ECO:0007669"/>
    <property type="project" value="EnsemblFungi"/>
</dbReference>
<dbReference type="InterPro" id="IPR036063">
    <property type="entry name" value="Smr_dom_sf"/>
</dbReference>
<name>A0A1E3QC08_LIPST</name>
<accession>A0A1E3QC08</accession>
<dbReference type="InterPro" id="IPR053020">
    <property type="entry name" value="Smr_domain_protein"/>
</dbReference>
<evidence type="ECO:0000259" key="1">
    <source>
        <dbReference type="PROSITE" id="PS50828"/>
    </source>
</evidence>
<evidence type="ECO:0000313" key="2">
    <source>
        <dbReference type="EMBL" id="ODQ75014.1"/>
    </source>
</evidence>
<feature type="domain" description="Smr" evidence="1">
    <location>
        <begin position="101"/>
        <end position="177"/>
    </location>
</feature>
<dbReference type="SMART" id="SM01162">
    <property type="entry name" value="DUF1771"/>
    <property type="match status" value="1"/>
</dbReference>
<reference evidence="2 3" key="1">
    <citation type="journal article" date="2016" name="Proc. Natl. Acad. Sci. U.S.A.">
        <title>Comparative genomics of biotechnologically important yeasts.</title>
        <authorList>
            <person name="Riley R."/>
            <person name="Haridas S."/>
            <person name="Wolfe K.H."/>
            <person name="Lopes M.R."/>
            <person name="Hittinger C.T."/>
            <person name="Goeker M."/>
            <person name="Salamov A.A."/>
            <person name="Wisecaver J.H."/>
            <person name="Long T.M."/>
            <person name="Calvey C.H."/>
            <person name="Aerts A.L."/>
            <person name="Barry K.W."/>
            <person name="Choi C."/>
            <person name="Clum A."/>
            <person name="Coughlan A.Y."/>
            <person name="Deshpande S."/>
            <person name="Douglass A.P."/>
            <person name="Hanson S.J."/>
            <person name="Klenk H.-P."/>
            <person name="LaButti K.M."/>
            <person name="Lapidus A."/>
            <person name="Lindquist E.A."/>
            <person name="Lipzen A.M."/>
            <person name="Meier-Kolthoff J.P."/>
            <person name="Ohm R.A."/>
            <person name="Otillar R.P."/>
            <person name="Pangilinan J.L."/>
            <person name="Peng Y."/>
            <person name="Rokas A."/>
            <person name="Rosa C.A."/>
            <person name="Scheuner C."/>
            <person name="Sibirny A.A."/>
            <person name="Slot J.C."/>
            <person name="Stielow J.B."/>
            <person name="Sun H."/>
            <person name="Kurtzman C.P."/>
            <person name="Blackwell M."/>
            <person name="Grigoriev I.V."/>
            <person name="Jeffries T.W."/>
        </authorList>
    </citation>
    <scope>NUCLEOTIDE SEQUENCE [LARGE SCALE GENOMIC DNA]</scope>
    <source>
        <strain evidence="2 3">NRRL Y-11557</strain>
    </source>
</reference>
<dbReference type="PANTHER" id="PTHR47417:SF1">
    <property type="entry name" value="SMR DOMAIN-CONTAINING PROTEIN YPL199C"/>
    <property type="match status" value="1"/>
</dbReference>
<dbReference type="Pfam" id="PF01713">
    <property type="entry name" value="Smr"/>
    <property type="match status" value="1"/>
</dbReference>
<dbReference type="SMART" id="SM00463">
    <property type="entry name" value="SMR"/>
    <property type="match status" value="1"/>
</dbReference>
<keyword evidence="3" id="KW-1185">Reference proteome</keyword>
<dbReference type="AlphaFoldDB" id="A0A1E3QC08"/>
<dbReference type="SUPFAM" id="SSF160443">
    <property type="entry name" value="SMR domain-like"/>
    <property type="match status" value="1"/>
</dbReference>
<gene>
    <name evidence="2" type="ORF">LIPSTDRAFT_69167</name>
</gene>
<sequence>MSPTAAVLSQLSCSPFKPQRDYNHADDAEYKRLRDLASHEYEVRARCYRAAHEAYERGDGAEAKQLSDQGKRHAANMDGYNAQAAAFAFRSNNADSDPDEIDLHGLYVREAEEYLEKRIVACKARDESHLEVIVGKGNHSTGGVAKIKPAVERLCQEHGFQYALDNDNSGVVIINFQQSGGYTPMGQMPFQPKHNFAQTNYHYPSLERPNAIYKPQHQNNNAYGYENQPQYGNSYVNTAGGAYHQANVYPGHPQQQLQVEQQQQQDDYLVQVLAKCLKHCCTIMWRFC</sequence>
<dbReference type="OrthoDB" id="3231855at2759"/>
<dbReference type="PROSITE" id="PS50828">
    <property type="entry name" value="SMR"/>
    <property type="match status" value="1"/>
</dbReference>
<organism evidence="2 3">
    <name type="scientific">Lipomyces starkeyi NRRL Y-11557</name>
    <dbReference type="NCBI Taxonomy" id="675824"/>
    <lineage>
        <taxon>Eukaryota</taxon>
        <taxon>Fungi</taxon>
        <taxon>Dikarya</taxon>
        <taxon>Ascomycota</taxon>
        <taxon>Saccharomycotina</taxon>
        <taxon>Lipomycetes</taxon>
        <taxon>Lipomycetales</taxon>
        <taxon>Lipomycetaceae</taxon>
        <taxon>Lipomyces</taxon>
    </lineage>
</organism>
<dbReference type="EMBL" id="KV454291">
    <property type="protein sequence ID" value="ODQ75014.1"/>
    <property type="molecule type" value="Genomic_DNA"/>
</dbReference>
<dbReference type="InterPro" id="IPR002625">
    <property type="entry name" value="Smr_dom"/>
</dbReference>
<dbReference type="Proteomes" id="UP000094385">
    <property type="component" value="Unassembled WGS sequence"/>
</dbReference>
<protein>
    <recommendedName>
        <fullName evidence="1">Smr domain-containing protein</fullName>
    </recommendedName>
</protein>
<dbReference type="PANTHER" id="PTHR47417">
    <property type="entry name" value="SMR DOMAIN-CONTAINING PROTEIN YPL199C"/>
    <property type="match status" value="1"/>
</dbReference>
<dbReference type="Gene3D" id="3.30.1370.110">
    <property type="match status" value="1"/>
</dbReference>
<proteinExistence type="predicted"/>
<dbReference type="InterPro" id="IPR013899">
    <property type="entry name" value="DUF1771"/>
</dbReference>
<dbReference type="Pfam" id="PF08590">
    <property type="entry name" value="DUF1771"/>
    <property type="match status" value="1"/>
</dbReference>
<evidence type="ECO:0000313" key="3">
    <source>
        <dbReference type="Proteomes" id="UP000094385"/>
    </source>
</evidence>
<dbReference type="STRING" id="675824.A0A1E3QC08"/>